<sequence>MANAFNPSSSNYQLPSDLGLLKQPQNMQNQTQILPFQSFLDPPPLHPSLSSYGFGVKFQGSSSSAMPNIDELGLSHDHGGLQSHLTPQGASSRNESN</sequence>
<organism evidence="2 3">
    <name type="scientific">Hibiscus sabdariffa</name>
    <name type="common">roselle</name>
    <dbReference type="NCBI Taxonomy" id="183260"/>
    <lineage>
        <taxon>Eukaryota</taxon>
        <taxon>Viridiplantae</taxon>
        <taxon>Streptophyta</taxon>
        <taxon>Embryophyta</taxon>
        <taxon>Tracheophyta</taxon>
        <taxon>Spermatophyta</taxon>
        <taxon>Magnoliopsida</taxon>
        <taxon>eudicotyledons</taxon>
        <taxon>Gunneridae</taxon>
        <taxon>Pentapetalae</taxon>
        <taxon>rosids</taxon>
        <taxon>malvids</taxon>
        <taxon>Malvales</taxon>
        <taxon>Malvaceae</taxon>
        <taxon>Malvoideae</taxon>
        <taxon>Hibiscus</taxon>
    </lineage>
</organism>
<evidence type="ECO:0000313" key="3">
    <source>
        <dbReference type="Proteomes" id="UP001472677"/>
    </source>
</evidence>
<gene>
    <name evidence="2" type="ORF">V6N12_005617</name>
</gene>
<reference evidence="2 3" key="1">
    <citation type="journal article" date="2024" name="G3 (Bethesda)">
        <title>Genome assembly of Hibiscus sabdariffa L. provides insights into metabolisms of medicinal natural products.</title>
        <authorList>
            <person name="Kim T."/>
        </authorList>
    </citation>
    <scope>NUCLEOTIDE SEQUENCE [LARGE SCALE GENOMIC DNA]</scope>
    <source>
        <strain evidence="2">TK-2024</strain>
        <tissue evidence="2">Old leaves</tissue>
    </source>
</reference>
<keyword evidence="3" id="KW-1185">Reference proteome</keyword>
<dbReference type="EMBL" id="JBBPBM010000145">
    <property type="protein sequence ID" value="KAK8504076.1"/>
    <property type="molecule type" value="Genomic_DNA"/>
</dbReference>
<name>A0ABR2BAF7_9ROSI</name>
<protein>
    <submittedName>
        <fullName evidence="2">Uncharacterized protein</fullName>
    </submittedName>
</protein>
<proteinExistence type="predicted"/>
<dbReference type="Proteomes" id="UP001472677">
    <property type="component" value="Unassembled WGS sequence"/>
</dbReference>
<evidence type="ECO:0000256" key="1">
    <source>
        <dbReference type="SAM" id="MobiDB-lite"/>
    </source>
</evidence>
<feature type="compositionally biased region" description="Polar residues" evidence="1">
    <location>
        <begin position="83"/>
        <end position="97"/>
    </location>
</feature>
<feature type="region of interest" description="Disordered" evidence="1">
    <location>
        <begin position="65"/>
        <end position="97"/>
    </location>
</feature>
<comment type="caution">
    <text evidence="2">The sequence shown here is derived from an EMBL/GenBank/DDBJ whole genome shotgun (WGS) entry which is preliminary data.</text>
</comment>
<accession>A0ABR2BAF7</accession>
<evidence type="ECO:0000313" key="2">
    <source>
        <dbReference type="EMBL" id="KAK8504076.1"/>
    </source>
</evidence>